<comment type="subunit">
    <text evidence="5">Component of a multi-subunit COQ enzyme complex.</text>
</comment>
<keyword evidence="4 5" id="KW-0949">S-adenosyl-L-methionine</keyword>
<protein>
    <recommendedName>
        <fullName evidence="5">Ubiquinone biosynthesis O-methyltransferase, mitochondrial</fullName>
    </recommendedName>
    <alternativeName>
        <fullName evidence="5">3-demethylubiquinol 3-O-methyltransferase</fullName>
        <ecNumber evidence="5">2.1.1.64</ecNumber>
    </alternativeName>
    <alternativeName>
        <fullName evidence="5">3-demethylubiquinone 3-O-methyltransferase</fullName>
        <ecNumber evidence="5">2.1.1.-</ecNumber>
    </alternativeName>
    <alternativeName>
        <fullName evidence="5">Polyprenyldihydroxybenzoate methyltransferase</fullName>
        <ecNumber evidence="5">2.1.1.114</ecNumber>
    </alternativeName>
</protein>
<dbReference type="AlphaFoldDB" id="A0A1D2A0V4"/>
<reference evidence="8" key="1">
    <citation type="submission" date="2015-08" db="EMBL/GenBank/DDBJ databases">
        <authorList>
            <person name="Babu N.S."/>
            <person name="Beckwith C.J."/>
            <person name="Beseler K.G."/>
            <person name="Brison A."/>
            <person name="Carone J.V."/>
            <person name="Caskin T.P."/>
            <person name="Diamond M."/>
            <person name="Durham M.E."/>
            <person name="Foxe J.M."/>
            <person name="Go M."/>
            <person name="Henderson B.A."/>
            <person name="Jones I.B."/>
            <person name="McGettigan J.A."/>
            <person name="Micheletti S.J."/>
            <person name="Nasrallah M.E."/>
            <person name="Ortiz D."/>
            <person name="Piller C.R."/>
            <person name="Privatt S.R."/>
            <person name="Schneider S.L."/>
            <person name="Sharp S."/>
            <person name="Smith T.C."/>
            <person name="Stanton J.D."/>
            <person name="Ullery H.E."/>
            <person name="Wilson R.J."/>
            <person name="Serrano M.G."/>
            <person name="Buck G."/>
            <person name="Lee V."/>
            <person name="Wang Y."/>
            <person name="Carvalho R."/>
            <person name="Voegtly L."/>
            <person name="Shi R."/>
            <person name="Duckworth R."/>
            <person name="Johnson A."/>
            <person name="Loviza R."/>
            <person name="Walstead R."/>
            <person name="Shah Z."/>
            <person name="Kiflezghi M."/>
            <person name="Wade K."/>
            <person name="Ball S.L."/>
            <person name="Bradley K.W."/>
            <person name="Asai D.J."/>
            <person name="Bowman C.A."/>
            <person name="Russell D.A."/>
            <person name="Pope W.H."/>
            <person name="Jacobs-Sera D."/>
            <person name="Hendrix R.W."/>
            <person name="Hatfull G.F."/>
        </authorList>
    </citation>
    <scope>NUCLEOTIDE SEQUENCE</scope>
</reference>
<feature type="binding site" evidence="5">
    <location>
        <position position="202"/>
    </location>
    <ligand>
        <name>Mg(2+)</name>
        <dbReference type="ChEBI" id="CHEBI:18420"/>
    </ligand>
</feature>
<dbReference type="Gene3D" id="3.40.50.150">
    <property type="entry name" value="Vaccinia Virus protein VP39"/>
    <property type="match status" value="1"/>
</dbReference>
<feature type="binding site" evidence="5">
    <location>
        <position position="201"/>
    </location>
    <ligand>
        <name>S-adenosyl-L-methionine</name>
        <dbReference type="ChEBI" id="CHEBI:59789"/>
    </ligand>
</feature>
<dbReference type="InterPro" id="IPR013216">
    <property type="entry name" value="Methyltransf_11"/>
</dbReference>
<dbReference type="GO" id="GO:0010420">
    <property type="term" value="F:polyprenyldihydroxybenzoate methyltransferase activity"/>
    <property type="evidence" value="ECO:0007669"/>
    <property type="project" value="UniProtKB-UniRule"/>
</dbReference>
<feature type="binding site" evidence="5">
    <location>
        <position position="155"/>
    </location>
    <ligand>
        <name>S-adenosyl-L-methionine</name>
        <dbReference type="ChEBI" id="CHEBI:59789"/>
    </ligand>
</feature>
<evidence type="ECO:0000256" key="6">
    <source>
        <dbReference type="SAM" id="MobiDB-lite"/>
    </source>
</evidence>
<evidence type="ECO:0000256" key="4">
    <source>
        <dbReference type="ARBA" id="ARBA00022691"/>
    </source>
</evidence>
<keyword evidence="2 5" id="KW-0808">Transferase</keyword>
<comment type="function">
    <text evidence="5">O-methyltransferase required for two non-consecutive steps during ubiquinone biosynthesis. Catalyzes the 2 O-methylation of 3,4-dihydroxy-5-(all-trans-polyprenyl)benzoic acid into 4-hydroxy-3-methoxy-5-(all-trans-polyprenyl)benzoic acid. Also catalyzes the last step of ubiquinone biosynthesis by mediating methylation of 3-demethylubiquinone into ubiquinone. Also able to mediate the methylation of 3-demethylubiquinol into ubiquinol.</text>
</comment>
<proteinExistence type="inferred from homology"/>
<dbReference type="EC" id="2.1.1.64" evidence="5"/>
<dbReference type="EMBL" id="GDKF01005810">
    <property type="protein sequence ID" value="JAT72812.1"/>
    <property type="molecule type" value="Transcribed_RNA"/>
</dbReference>
<keyword evidence="5" id="KW-0999">Mitochondrion inner membrane</keyword>
<organism evidence="8">
    <name type="scientific">Auxenochlorella protothecoides</name>
    <name type="common">Green microalga</name>
    <name type="synonym">Chlorella protothecoides</name>
    <dbReference type="NCBI Taxonomy" id="3075"/>
    <lineage>
        <taxon>Eukaryota</taxon>
        <taxon>Viridiplantae</taxon>
        <taxon>Chlorophyta</taxon>
        <taxon>core chlorophytes</taxon>
        <taxon>Trebouxiophyceae</taxon>
        <taxon>Chlorellales</taxon>
        <taxon>Chlorellaceae</taxon>
        <taxon>Auxenochlorella</taxon>
    </lineage>
</organism>
<comment type="catalytic activity">
    <reaction evidence="5">
        <text>a 3,4-dihydroxy-5-(all-trans-polyprenyl)benzoate + S-adenosyl-L-methionine = a 4-hydroxy-3-methoxy-5-(all-trans-polyprenyl)benzoate + S-adenosyl-L-homocysteine + H(+)</text>
        <dbReference type="Rhea" id="RHEA:44452"/>
        <dbReference type="Rhea" id="RHEA-COMP:10930"/>
        <dbReference type="Rhea" id="RHEA-COMP:10931"/>
        <dbReference type="ChEBI" id="CHEBI:15378"/>
        <dbReference type="ChEBI" id="CHEBI:57856"/>
        <dbReference type="ChEBI" id="CHEBI:59789"/>
        <dbReference type="ChEBI" id="CHEBI:64694"/>
        <dbReference type="ChEBI" id="CHEBI:84443"/>
        <dbReference type="EC" id="2.1.1.114"/>
    </reaction>
</comment>
<dbReference type="Pfam" id="PF08241">
    <property type="entry name" value="Methyltransf_11"/>
    <property type="match status" value="1"/>
</dbReference>
<feature type="compositionally biased region" description="Polar residues" evidence="6">
    <location>
        <begin position="60"/>
        <end position="70"/>
    </location>
</feature>
<dbReference type="EC" id="2.1.1.-" evidence="5"/>
<feature type="binding site" evidence="5">
    <location>
        <position position="134"/>
    </location>
    <ligand>
        <name>S-adenosyl-L-methionine</name>
        <dbReference type="ChEBI" id="CHEBI:59789"/>
    </ligand>
</feature>
<comment type="subcellular location">
    <subcellularLocation>
        <location evidence="5">Mitochondrion inner membrane</location>
        <topology evidence="5">Peripheral membrane protein</topology>
        <orientation evidence="5">Matrix side</orientation>
    </subcellularLocation>
</comment>
<feature type="domain" description="Methyltransferase type 11" evidence="7">
    <location>
        <begin position="131"/>
        <end position="223"/>
    </location>
</feature>
<comment type="catalytic activity">
    <reaction evidence="5">
        <text>a 3-demethylubiquinol + S-adenosyl-L-methionine = a ubiquinol + S-adenosyl-L-homocysteine + H(+)</text>
        <dbReference type="Rhea" id="RHEA:44380"/>
        <dbReference type="Rhea" id="RHEA-COMP:9566"/>
        <dbReference type="Rhea" id="RHEA-COMP:10914"/>
        <dbReference type="ChEBI" id="CHEBI:15378"/>
        <dbReference type="ChEBI" id="CHEBI:17976"/>
        <dbReference type="ChEBI" id="CHEBI:57856"/>
        <dbReference type="ChEBI" id="CHEBI:59789"/>
        <dbReference type="ChEBI" id="CHEBI:84422"/>
        <dbReference type="EC" id="2.1.1.64"/>
    </reaction>
</comment>
<keyword evidence="3 5" id="KW-0831">Ubiquinone biosynthesis</keyword>
<evidence type="ECO:0000256" key="1">
    <source>
        <dbReference type="ARBA" id="ARBA00022603"/>
    </source>
</evidence>
<feature type="region of interest" description="Disordered" evidence="6">
    <location>
        <begin position="47"/>
        <end position="70"/>
    </location>
</feature>
<dbReference type="GO" id="GO:0061542">
    <property type="term" value="F:3-demethylubiquinol 3-O-methyltransferase activity"/>
    <property type="evidence" value="ECO:0007669"/>
    <property type="project" value="UniProtKB-UniRule"/>
</dbReference>
<feature type="binding site" evidence="5">
    <location>
        <position position="103"/>
    </location>
    <ligand>
        <name>S-adenosyl-L-methionine</name>
        <dbReference type="ChEBI" id="CHEBI:59789"/>
    </ligand>
</feature>
<keyword evidence="5" id="KW-0460">Magnesium</keyword>
<evidence type="ECO:0000259" key="7">
    <source>
        <dbReference type="Pfam" id="PF08241"/>
    </source>
</evidence>
<comment type="cofactor">
    <cofactor evidence="5">
        <name>Mg(2+)</name>
        <dbReference type="ChEBI" id="CHEBI:18420"/>
    </cofactor>
</comment>
<keyword evidence="5" id="KW-0479">Metal-binding</keyword>
<feature type="binding site" evidence="5">
    <location>
        <position position="206"/>
    </location>
    <ligand>
        <name>Mg(2+)</name>
        <dbReference type="ChEBI" id="CHEBI:18420"/>
    </ligand>
</feature>
<dbReference type="HAMAP" id="MF_00472">
    <property type="entry name" value="UbiG"/>
    <property type="match status" value="1"/>
</dbReference>
<dbReference type="GO" id="GO:0046872">
    <property type="term" value="F:metal ion binding"/>
    <property type="evidence" value="ECO:0007669"/>
    <property type="project" value="UniProtKB-KW"/>
</dbReference>
<comment type="catalytic activity">
    <reaction evidence="5">
        <text>a 3-demethylubiquinone + S-adenosyl-L-methionine = a ubiquinone + S-adenosyl-L-homocysteine</text>
        <dbReference type="Rhea" id="RHEA:81215"/>
        <dbReference type="Rhea" id="RHEA-COMP:9565"/>
        <dbReference type="Rhea" id="RHEA-COMP:19654"/>
        <dbReference type="ChEBI" id="CHEBI:16389"/>
        <dbReference type="ChEBI" id="CHEBI:57856"/>
        <dbReference type="ChEBI" id="CHEBI:59789"/>
        <dbReference type="ChEBI" id="CHEBI:231825"/>
    </reaction>
</comment>
<dbReference type="GO" id="GO:0120537">
    <property type="term" value="F:3-demethylubiquinone 3-O-methyltransferase activity"/>
    <property type="evidence" value="ECO:0007669"/>
    <property type="project" value="RHEA"/>
</dbReference>
<accession>A0A1D2A0V4</accession>
<dbReference type="GO" id="GO:0032259">
    <property type="term" value="P:methylation"/>
    <property type="evidence" value="ECO:0007669"/>
    <property type="project" value="UniProtKB-KW"/>
</dbReference>
<dbReference type="CDD" id="cd02440">
    <property type="entry name" value="AdoMet_MTases"/>
    <property type="match status" value="1"/>
</dbReference>
<evidence type="ECO:0000256" key="3">
    <source>
        <dbReference type="ARBA" id="ARBA00022688"/>
    </source>
</evidence>
<dbReference type="SUPFAM" id="SSF53335">
    <property type="entry name" value="S-adenosyl-L-methionine-dependent methyltransferases"/>
    <property type="match status" value="1"/>
</dbReference>
<dbReference type="GO" id="GO:0031314">
    <property type="term" value="C:extrinsic component of mitochondrial inner membrane"/>
    <property type="evidence" value="ECO:0007669"/>
    <property type="project" value="UniProtKB-UniRule"/>
</dbReference>
<gene>
    <name evidence="5" type="primary">COQ3</name>
    <name evidence="8" type="ORF">g.8643</name>
</gene>
<evidence type="ECO:0000313" key="8">
    <source>
        <dbReference type="EMBL" id="JAT72812.1"/>
    </source>
</evidence>
<dbReference type="PANTHER" id="PTHR43464">
    <property type="entry name" value="METHYLTRANSFERASE"/>
    <property type="match status" value="1"/>
</dbReference>
<keyword evidence="5" id="KW-0472">Membrane</keyword>
<comment type="pathway">
    <text evidence="5">Cofactor biosynthesis; ubiquinone biosynthesis.</text>
</comment>
<evidence type="ECO:0000256" key="5">
    <source>
        <dbReference type="HAMAP-Rule" id="MF_03190"/>
    </source>
</evidence>
<dbReference type="NCBIfam" id="TIGR01983">
    <property type="entry name" value="UbiG"/>
    <property type="match status" value="1"/>
</dbReference>
<sequence length="331" mass="35569">MFGRCSTSLRVWGSWTSMSPWPALDQLVDPASNEAIRLASHAAASTSFQSTASSTPRPQPASNSVHGPSTVNAREAAKFRELAGKWWDPLGPFKPLHHLNPTRVEFMVQSICDHLGLDASLPAPLRGLDILDVGCGGGILAESLAKRGAAVLGIDVNEEGLAAARAHAQADPRLASLCSYRATTLEDLAAAGNKFDVVIASEVIEHVRSLPTFVSSLAECARLQAPVLVTTLNRTPASYMAAIVGAEYVLRWVPKGTHHWSKFLTPTELTQLFRAHTPFHLWQLAGMEFNPVTGTWSLGTNTSINYAACFTRAAANAPLAEEPAEYPPPEQ</sequence>
<evidence type="ECO:0000256" key="2">
    <source>
        <dbReference type="ARBA" id="ARBA00022679"/>
    </source>
</evidence>
<feature type="binding site" evidence="5">
    <location>
        <position position="205"/>
    </location>
    <ligand>
        <name>Mg(2+)</name>
        <dbReference type="ChEBI" id="CHEBI:18420"/>
    </ligand>
</feature>
<dbReference type="EC" id="2.1.1.114" evidence="5"/>
<dbReference type="PANTHER" id="PTHR43464:SF19">
    <property type="entry name" value="UBIQUINONE BIOSYNTHESIS O-METHYLTRANSFERASE, MITOCHONDRIAL"/>
    <property type="match status" value="1"/>
</dbReference>
<dbReference type="UniPathway" id="UPA00232"/>
<dbReference type="InterPro" id="IPR029063">
    <property type="entry name" value="SAM-dependent_MTases_sf"/>
</dbReference>
<comment type="similarity">
    <text evidence="5">Belongs to the class I-like SAM-binding methyltransferase superfamily. UbiG/COQ3 family.</text>
</comment>
<dbReference type="InterPro" id="IPR010233">
    <property type="entry name" value="UbiG_MeTrfase"/>
</dbReference>
<keyword evidence="5" id="KW-0496">Mitochondrion</keyword>
<name>A0A1D2A0V4_AUXPR</name>
<keyword evidence="1 5" id="KW-0489">Methyltransferase</keyword>